<feature type="transmembrane region" description="Helical" evidence="7">
    <location>
        <begin position="173"/>
        <end position="193"/>
    </location>
</feature>
<evidence type="ECO:0000256" key="7">
    <source>
        <dbReference type="SAM" id="Phobius"/>
    </source>
</evidence>
<organism evidence="9 10">
    <name type="scientific">Colletotrichum chlorophyti</name>
    <dbReference type="NCBI Taxonomy" id="708187"/>
    <lineage>
        <taxon>Eukaryota</taxon>
        <taxon>Fungi</taxon>
        <taxon>Dikarya</taxon>
        <taxon>Ascomycota</taxon>
        <taxon>Pezizomycotina</taxon>
        <taxon>Sordariomycetes</taxon>
        <taxon>Hypocreomycetidae</taxon>
        <taxon>Glomerellales</taxon>
        <taxon>Glomerellaceae</taxon>
        <taxon>Colletotrichum</taxon>
    </lineage>
</organism>
<protein>
    <recommendedName>
        <fullName evidence="8">Rhodopsin domain-containing protein</fullName>
    </recommendedName>
</protein>
<comment type="similarity">
    <text evidence="5">Belongs to the SAT4 family.</text>
</comment>
<evidence type="ECO:0000256" key="5">
    <source>
        <dbReference type="ARBA" id="ARBA00038359"/>
    </source>
</evidence>
<keyword evidence="10" id="KW-1185">Reference proteome</keyword>
<evidence type="ECO:0000256" key="1">
    <source>
        <dbReference type="ARBA" id="ARBA00004141"/>
    </source>
</evidence>
<name>A0A1Q8S628_9PEZI</name>
<dbReference type="Proteomes" id="UP000186583">
    <property type="component" value="Unassembled WGS sequence"/>
</dbReference>
<feature type="transmembrane region" description="Helical" evidence="7">
    <location>
        <begin position="137"/>
        <end position="161"/>
    </location>
</feature>
<evidence type="ECO:0000256" key="2">
    <source>
        <dbReference type="ARBA" id="ARBA00022692"/>
    </source>
</evidence>
<dbReference type="GO" id="GO:0016020">
    <property type="term" value="C:membrane"/>
    <property type="evidence" value="ECO:0007669"/>
    <property type="project" value="UniProtKB-SubCell"/>
</dbReference>
<accession>A0A1Q8S628</accession>
<dbReference type="EMBL" id="MPGH01000014">
    <property type="protein sequence ID" value="OLN96857.1"/>
    <property type="molecule type" value="Genomic_DNA"/>
</dbReference>
<feature type="domain" description="Rhodopsin" evidence="8">
    <location>
        <begin position="56"/>
        <end position="237"/>
    </location>
</feature>
<evidence type="ECO:0000256" key="6">
    <source>
        <dbReference type="SAM" id="MobiDB-lite"/>
    </source>
</evidence>
<keyword evidence="3 7" id="KW-1133">Transmembrane helix</keyword>
<dbReference type="STRING" id="708187.A0A1Q8S628"/>
<feature type="compositionally biased region" description="Polar residues" evidence="6">
    <location>
        <begin position="258"/>
        <end position="270"/>
    </location>
</feature>
<feature type="transmembrane region" description="Helical" evidence="7">
    <location>
        <begin position="18"/>
        <end position="40"/>
    </location>
</feature>
<evidence type="ECO:0000259" key="8">
    <source>
        <dbReference type="Pfam" id="PF20684"/>
    </source>
</evidence>
<sequence>MEAIEDGGPAGLPPDAKAVIVSSVITAAISGLVVGLRFFARLWPASLVGNEDWAILVSWWAYYTIIFYNFGLTGVKISILLLYLRVLRDLSYRKACYYVLSFVVVVSLWMIISSILFCIPIRKNWDHNVPGRCIDAGAHWFTNAGLNIATDFMILILPVPILPKVKLARRQKISLWLIFALGFFICIVSIMRIPSLIRSHNSLDTTMDAPSIAQWSVIEINTAIVCASLITLKPLVTRYFPSLLDSTPCGGPDDFPESDQTVPGTVGSKDTNMNTIHPRDLLDDTVFELRHESFEIRPPSCNESVRLSLGEVPDSEHGTKVLPVEIQVSRM</sequence>
<proteinExistence type="inferred from homology"/>
<feature type="region of interest" description="Disordered" evidence="6">
    <location>
        <begin position="251"/>
        <end position="270"/>
    </location>
</feature>
<evidence type="ECO:0000313" key="10">
    <source>
        <dbReference type="Proteomes" id="UP000186583"/>
    </source>
</evidence>
<keyword evidence="2 7" id="KW-0812">Transmembrane</keyword>
<dbReference type="Pfam" id="PF20684">
    <property type="entry name" value="Fung_rhodopsin"/>
    <property type="match status" value="1"/>
</dbReference>
<comment type="caution">
    <text evidence="9">The sequence shown here is derived from an EMBL/GenBank/DDBJ whole genome shotgun (WGS) entry which is preliminary data.</text>
</comment>
<feature type="transmembrane region" description="Helical" evidence="7">
    <location>
        <begin position="60"/>
        <end position="84"/>
    </location>
</feature>
<feature type="transmembrane region" description="Helical" evidence="7">
    <location>
        <begin position="96"/>
        <end position="117"/>
    </location>
</feature>
<evidence type="ECO:0000313" key="9">
    <source>
        <dbReference type="EMBL" id="OLN96857.1"/>
    </source>
</evidence>
<evidence type="ECO:0000256" key="3">
    <source>
        <dbReference type="ARBA" id="ARBA00022989"/>
    </source>
</evidence>
<dbReference type="PANTHER" id="PTHR33048:SF47">
    <property type="entry name" value="INTEGRAL MEMBRANE PROTEIN-RELATED"/>
    <property type="match status" value="1"/>
</dbReference>
<evidence type="ECO:0000256" key="4">
    <source>
        <dbReference type="ARBA" id="ARBA00023136"/>
    </source>
</evidence>
<comment type="subcellular location">
    <subcellularLocation>
        <location evidence="1">Membrane</location>
        <topology evidence="1">Multi-pass membrane protein</topology>
    </subcellularLocation>
</comment>
<dbReference type="InterPro" id="IPR049326">
    <property type="entry name" value="Rhodopsin_dom_fungi"/>
</dbReference>
<dbReference type="InterPro" id="IPR052337">
    <property type="entry name" value="SAT4-like"/>
</dbReference>
<keyword evidence="4 7" id="KW-0472">Membrane</keyword>
<dbReference type="PANTHER" id="PTHR33048">
    <property type="entry name" value="PTH11-LIKE INTEGRAL MEMBRANE PROTEIN (AFU_ORTHOLOGUE AFUA_5G11245)"/>
    <property type="match status" value="1"/>
</dbReference>
<feature type="transmembrane region" description="Helical" evidence="7">
    <location>
        <begin position="213"/>
        <end position="232"/>
    </location>
</feature>
<gene>
    <name evidence="9" type="ORF">CCHL11_02412</name>
</gene>
<reference evidence="9 10" key="1">
    <citation type="submission" date="2016-11" db="EMBL/GenBank/DDBJ databases">
        <title>Draft Genome Assembly of Colletotrichum chlorophyti a pathogen of herbaceous plants.</title>
        <authorList>
            <person name="Gan P."/>
            <person name="Narusaka M."/>
            <person name="Tsushima A."/>
            <person name="Narusaka Y."/>
            <person name="Takano Y."/>
            <person name="Shirasu K."/>
        </authorList>
    </citation>
    <scope>NUCLEOTIDE SEQUENCE [LARGE SCALE GENOMIC DNA]</scope>
    <source>
        <strain evidence="9 10">NTL11</strain>
    </source>
</reference>
<dbReference type="OrthoDB" id="3648173at2759"/>
<dbReference type="AlphaFoldDB" id="A0A1Q8S628"/>